<evidence type="ECO:0000313" key="2">
    <source>
        <dbReference type="EMBL" id="KAK2082175.1"/>
    </source>
</evidence>
<dbReference type="PANTHER" id="PTHR48484">
    <property type="entry name" value="PRO-INTERLEUKIN-16"/>
    <property type="match status" value="1"/>
</dbReference>
<evidence type="ECO:0000256" key="1">
    <source>
        <dbReference type="SAM" id="MobiDB-lite"/>
    </source>
</evidence>
<dbReference type="EMBL" id="JASSZA010000043">
    <property type="protein sequence ID" value="KAK2082175.1"/>
    <property type="molecule type" value="Genomic_DNA"/>
</dbReference>
<feature type="region of interest" description="Disordered" evidence="1">
    <location>
        <begin position="1"/>
        <end position="237"/>
    </location>
</feature>
<reference evidence="2 3" key="1">
    <citation type="submission" date="2023-05" db="EMBL/GenBank/DDBJ databases">
        <title>B98-5 Cell Line De Novo Hybrid Assembly: An Optical Mapping Approach.</title>
        <authorList>
            <person name="Kananen K."/>
            <person name="Auerbach J.A."/>
            <person name="Kautto E."/>
            <person name="Blachly J.S."/>
        </authorList>
    </citation>
    <scope>NUCLEOTIDE SEQUENCE [LARGE SCALE GENOMIC DNA]</scope>
    <source>
        <strain evidence="2">B95-8</strain>
        <tissue evidence="2">Cell line</tissue>
    </source>
</reference>
<feature type="compositionally biased region" description="Polar residues" evidence="1">
    <location>
        <begin position="162"/>
        <end position="174"/>
    </location>
</feature>
<dbReference type="Proteomes" id="UP001266305">
    <property type="component" value="Unassembled WGS sequence"/>
</dbReference>
<keyword evidence="3" id="KW-1185">Reference proteome</keyword>
<name>A0ABQ9TBS6_SAGOE</name>
<gene>
    <name evidence="2" type="primary">IL16_1</name>
    <name evidence="2" type="ORF">P7K49_039400</name>
</gene>
<accession>A0ABQ9TBS6</accession>
<feature type="compositionally biased region" description="Low complexity" evidence="1">
    <location>
        <begin position="98"/>
        <end position="108"/>
    </location>
</feature>
<dbReference type="InterPro" id="IPR055287">
    <property type="entry name" value="IL-16-like"/>
</dbReference>
<protein>
    <submittedName>
        <fullName evidence="2">Pro-interleukin-16</fullName>
    </submittedName>
</protein>
<feature type="non-terminal residue" evidence="2">
    <location>
        <position position="260"/>
    </location>
</feature>
<proteinExistence type="predicted"/>
<feature type="compositionally biased region" description="Low complexity" evidence="1">
    <location>
        <begin position="147"/>
        <end position="160"/>
    </location>
</feature>
<sequence length="260" mass="27487">MPLQPNASLSEDHGTQGHPDGTPPKLETANGTPKVYRPADSSTVKKGPPVAPKPAWFCQSLKGLRNCASDPRRLPDPALSAQPAPASREHPGPHTQASSSSIKQRISSFETFGSSQRPDKGAQRLSLQLSSGEATKPVGKHEGGRLPGLLGRGAAPTLAPQETEQVLPSGSPAASQARDPGVSESPHPRQQPSEQTLPPGPDPLLRLLSTQTEESQGPVLKMPSQRARSFPLTRSQSCETKLLDEKTSKLYSISSQVSSA</sequence>
<organism evidence="2 3">
    <name type="scientific">Saguinus oedipus</name>
    <name type="common">Cotton-top tamarin</name>
    <name type="synonym">Oedipomidas oedipus</name>
    <dbReference type="NCBI Taxonomy" id="9490"/>
    <lineage>
        <taxon>Eukaryota</taxon>
        <taxon>Metazoa</taxon>
        <taxon>Chordata</taxon>
        <taxon>Craniata</taxon>
        <taxon>Vertebrata</taxon>
        <taxon>Euteleostomi</taxon>
        <taxon>Mammalia</taxon>
        <taxon>Eutheria</taxon>
        <taxon>Euarchontoglires</taxon>
        <taxon>Primates</taxon>
        <taxon>Haplorrhini</taxon>
        <taxon>Platyrrhini</taxon>
        <taxon>Cebidae</taxon>
        <taxon>Callitrichinae</taxon>
        <taxon>Saguinus</taxon>
    </lineage>
</organism>
<dbReference type="PANTHER" id="PTHR48484:SF2">
    <property type="entry name" value="PRO-INTERLEUKIN-16"/>
    <property type="match status" value="1"/>
</dbReference>
<evidence type="ECO:0000313" key="3">
    <source>
        <dbReference type="Proteomes" id="UP001266305"/>
    </source>
</evidence>
<comment type="caution">
    <text evidence="2">The sequence shown here is derived from an EMBL/GenBank/DDBJ whole genome shotgun (WGS) entry which is preliminary data.</text>
</comment>